<feature type="domain" description="Glycosyltransferase subfamily 4-like N-terminal" evidence="2">
    <location>
        <begin position="16"/>
        <end position="96"/>
    </location>
</feature>
<dbReference type="PANTHER" id="PTHR12526">
    <property type="entry name" value="GLYCOSYLTRANSFERASE"/>
    <property type="match status" value="1"/>
</dbReference>
<dbReference type="GO" id="GO:0016757">
    <property type="term" value="F:glycosyltransferase activity"/>
    <property type="evidence" value="ECO:0007669"/>
    <property type="project" value="InterPro"/>
</dbReference>
<reference evidence="4" key="3">
    <citation type="submission" date="2019-09" db="EMBL/GenBank/DDBJ databases">
        <title>Co-occurence of chitin degradation, pigmentation and bioactivity in marine Pseudoalteromonas.</title>
        <authorList>
            <person name="Sonnenschein E.C."/>
            <person name="Bech P.K."/>
        </authorList>
    </citation>
    <scope>NUCLEOTIDE SEQUENCE</scope>
    <source>
        <strain evidence="4">S2231</strain>
        <strain evidence="5">S2233</strain>
    </source>
</reference>
<evidence type="ECO:0008006" key="7">
    <source>
        <dbReference type="Google" id="ProtNLM"/>
    </source>
</evidence>
<feature type="domain" description="Glycosyl transferase family 1" evidence="1">
    <location>
        <begin position="187"/>
        <end position="341"/>
    </location>
</feature>
<dbReference type="InterPro" id="IPR028098">
    <property type="entry name" value="Glyco_trans_4-like_N"/>
</dbReference>
<gene>
    <name evidence="4" type="ORF">CWB96_11075</name>
    <name evidence="3" type="ORF">CWB97_03720</name>
</gene>
<dbReference type="Proteomes" id="UP000305730">
    <property type="component" value="Unassembled WGS sequence"/>
</dbReference>
<dbReference type="AlphaFoldDB" id="A0A5S3XPB7"/>
<protein>
    <recommendedName>
        <fullName evidence="7">Glycosyltransferase family 1 protein</fullName>
    </recommendedName>
</protein>
<dbReference type="EMBL" id="PNCK01000016">
    <property type="protein sequence ID" value="TMP45719.1"/>
    <property type="molecule type" value="Genomic_DNA"/>
</dbReference>
<dbReference type="GO" id="GO:1901135">
    <property type="term" value="P:carbohydrate derivative metabolic process"/>
    <property type="evidence" value="ECO:0007669"/>
    <property type="project" value="UniProtKB-ARBA"/>
</dbReference>
<dbReference type="PANTHER" id="PTHR12526:SF630">
    <property type="entry name" value="GLYCOSYLTRANSFERASE"/>
    <property type="match status" value="1"/>
</dbReference>
<evidence type="ECO:0000313" key="6">
    <source>
        <dbReference type="Proteomes" id="UP000307706"/>
    </source>
</evidence>
<proteinExistence type="predicted"/>
<dbReference type="Proteomes" id="UP000307706">
    <property type="component" value="Unassembled WGS sequence"/>
</dbReference>
<evidence type="ECO:0000259" key="2">
    <source>
        <dbReference type="Pfam" id="PF13477"/>
    </source>
</evidence>
<dbReference type="RefSeq" id="WP_138595123.1">
    <property type="nucleotide sequence ID" value="NZ_PNCK01000016.1"/>
</dbReference>
<evidence type="ECO:0000259" key="1">
    <source>
        <dbReference type="Pfam" id="PF00534"/>
    </source>
</evidence>
<dbReference type="OrthoDB" id="9775208at2"/>
<dbReference type="Pfam" id="PF00534">
    <property type="entry name" value="Glycos_transf_1"/>
    <property type="match status" value="1"/>
</dbReference>
<evidence type="ECO:0000313" key="3">
    <source>
        <dbReference type="EMBL" id="TMP45719.1"/>
    </source>
</evidence>
<name>A0A5S3XPB7_9GAMM</name>
<dbReference type="EMBL" id="PNCL01000050">
    <property type="protein sequence ID" value="TMP59098.1"/>
    <property type="molecule type" value="Genomic_DNA"/>
</dbReference>
<sequence>MKIMRLVTIEKQVLHYLIPLIKYVEKKDVELIIVGSNVEIYRDDYPWVKFISLNIERKPKLVKDLIALLKLTKLIHTEKPDILHSTFPKPGLLGAISGCLCRVKRRYHTFTGQMWNDSRYPKLTATYWADVVISKLNSNVLTDGEDQSKFLYESGVRYKGGLIPYLGDGAFCGIDYSSITSVVKKNPSDIITFTYLARKTKEKGCLDIIDAFSRVHYLHPNTKLLFIGPDESNGLLDEKLARKDLSGIQIISQVECVQRYLLESDVFCLPSYREGFSTILLEAAAYGIPCIGYDTVGVAEPILKCNSGEVVKLGDIDAFSEKMLCFAKNEKKRNEYSESGRVNARIKFDSYKCLNDLFDFYHSEIKWER</sequence>
<organism evidence="4 6">
    <name type="scientific">Pseudoalteromonas citrea</name>
    <dbReference type="NCBI Taxonomy" id="43655"/>
    <lineage>
        <taxon>Bacteria</taxon>
        <taxon>Pseudomonadati</taxon>
        <taxon>Pseudomonadota</taxon>
        <taxon>Gammaproteobacteria</taxon>
        <taxon>Alteromonadales</taxon>
        <taxon>Pseudoalteromonadaceae</taxon>
        <taxon>Pseudoalteromonas</taxon>
    </lineage>
</organism>
<reference evidence="5 6" key="1">
    <citation type="submission" date="2017-12" db="EMBL/GenBank/DDBJ databases">
        <authorList>
            <person name="Paulsen S."/>
            <person name="Gram L.K."/>
        </authorList>
    </citation>
    <scope>NUCLEOTIDE SEQUENCE [LARGE SCALE GENOMIC DNA]</scope>
    <source>
        <strain evidence="4 6">S2231</strain>
        <strain evidence="3 5">S2233</strain>
    </source>
</reference>
<evidence type="ECO:0000313" key="4">
    <source>
        <dbReference type="EMBL" id="TMP59098.1"/>
    </source>
</evidence>
<dbReference type="Gene3D" id="3.40.50.2000">
    <property type="entry name" value="Glycogen Phosphorylase B"/>
    <property type="match status" value="2"/>
</dbReference>
<keyword evidence="5" id="KW-1185">Reference proteome</keyword>
<evidence type="ECO:0000313" key="5">
    <source>
        <dbReference type="Proteomes" id="UP000305730"/>
    </source>
</evidence>
<reference evidence="6" key="2">
    <citation type="submission" date="2019-06" db="EMBL/GenBank/DDBJ databases">
        <title>Co-occurence of chitin degradation, pigmentation and bioactivity in marine Pseudoalteromonas.</title>
        <authorList>
            <person name="Sonnenschein E.C."/>
            <person name="Bech P.K."/>
        </authorList>
    </citation>
    <scope>NUCLEOTIDE SEQUENCE [LARGE SCALE GENOMIC DNA]</scope>
    <source>
        <strain evidence="6">S2231</strain>
        <strain evidence="3">S2233</strain>
    </source>
</reference>
<dbReference type="SUPFAM" id="SSF53756">
    <property type="entry name" value="UDP-Glycosyltransferase/glycogen phosphorylase"/>
    <property type="match status" value="1"/>
</dbReference>
<dbReference type="Pfam" id="PF13477">
    <property type="entry name" value="Glyco_trans_4_2"/>
    <property type="match status" value="1"/>
</dbReference>
<accession>A0A5S3XPB7</accession>
<comment type="caution">
    <text evidence="4">The sequence shown here is derived from an EMBL/GenBank/DDBJ whole genome shotgun (WGS) entry which is preliminary data.</text>
</comment>
<dbReference type="InterPro" id="IPR001296">
    <property type="entry name" value="Glyco_trans_1"/>
</dbReference>